<evidence type="ECO:0000313" key="9">
    <source>
        <dbReference type="EMBL" id="EEB16967.1"/>
    </source>
</evidence>
<evidence type="ECO:0000313" key="11">
    <source>
        <dbReference type="Proteomes" id="UP000009046"/>
    </source>
</evidence>
<dbReference type="AlphaFoldDB" id="E0VUB1"/>
<dbReference type="InterPro" id="IPR007867">
    <property type="entry name" value="GMC_OxRtase_C"/>
</dbReference>
<keyword evidence="11" id="KW-1185">Reference proteome</keyword>
<evidence type="ECO:0000256" key="3">
    <source>
        <dbReference type="ARBA" id="ARBA00022630"/>
    </source>
</evidence>
<dbReference type="OrthoDB" id="269227at2759"/>
<dbReference type="InterPro" id="IPR036188">
    <property type="entry name" value="FAD/NAD-bd_sf"/>
</dbReference>
<reference evidence="9" key="2">
    <citation type="submission" date="2007-04" db="EMBL/GenBank/DDBJ databases">
        <title>The genome of the human body louse.</title>
        <authorList>
            <consortium name="The Human Body Louse Genome Consortium"/>
            <person name="Kirkness E."/>
            <person name="Walenz B."/>
            <person name="Hass B."/>
            <person name="Bruggner R."/>
            <person name="Strausberg R."/>
        </authorList>
    </citation>
    <scope>NUCLEOTIDE SEQUENCE</scope>
    <source>
        <strain evidence="9">USDA</strain>
    </source>
</reference>
<dbReference type="VEuPathDB" id="VectorBase:PHUM448850"/>
<evidence type="ECO:0000256" key="6">
    <source>
        <dbReference type="RuleBase" id="RU003968"/>
    </source>
</evidence>
<dbReference type="InterPro" id="IPR000172">
    <property type="entry name" value="GMC_OxRdtase_N"/>
</dbReference>
<evidence type="ECO:0000259" key="7">
    <source>
        <dbReference type="PROSITE" id="PS00623"/>
    </source>
</evidence>
<keyword evidence="3 6" id="KW-0285">Flavoprotein</keyword>
<dbReference type="GeneID" id="8229988"/>
<dbReference type="Pfam" id="PF05199">
    <property type="entry name" value="GMC_oxred_C"/>
    <property type="match status" value="1"/>
</dbReference>
<dbReference type="eggNOG" id="KOG1238">
    <property type="taxonomic scope" value="Eukaryota"/>
</dbReference>
<evidence type="ECO:0000256" key="2">
    <source>
        <dbReference type="ARBA" id="ARBA00010790"/>
    </source>
</evidence>
<proteinExistence type="inferred from homology"/>
<feature type="domain" description="Glucose-methanol-choline oxidoreductase N-terminal" evidence="7">
    <location>
        <begin position="139"/>
        <end position="162"/>
    </location>
</feature>
<dbReference type="PANTHER" id="PTHR11552">
    <property type="entry name" value="GLUCOSE-METHANOL-CHOLINE GMC OXIDOREDUCTASE"/>
    <property type="match status" value="1"/>
</dbReference>
<dbReference type="InterPro" id="IPR012132">
    <property type="entry name" value="GMC_OxRdtase"/>
</dbReference>
<feature type="binding site" evidence="5">
    <location>
        <position position="141"/>
    </location>
    <ligand>
        <name>FAD</name>
        <dbReference type="ChEBI" id="CHEBI:57692"/>
    </ligand>
</feature>
<dbReference type="InParanoid" id="E0VUB1"/>
<dbReference type="Gene3D" id="3.30.560.10">
    <property type="entry name" value="Glucose Oxidase, domain 3"/>
    <property type="match status" value="1"/>
</dbReference>
<reference evidence="9" key="1">
    <citation type="submission" date="2007-04" db="EMBL/GenBank/DDBJ databases">
        <title>Annotation of Pediculus humanus corporis strain USDA.</title>
        <authorList>
            <person name="Kirkness E."/>
            <person name="Hannick L."/>
            <person name="Hass B."/>
            <person name="Bruggner R."/>
            <person name="Lawson D."/>
            <person name="Bidwell S."/>
            <person name="Joardar V."/>
            <person name="Caler E."/>
            <person name="Walenz B."/>
            <person name="Inman J."/>
            <person name="Schobel S."/>
            <person name="Galinsky K."/>
            <person name="Amedeo P."/>
            <person name="Strausberg R."/>
        </authorList>
    </citation>
    <scope>NUCLEOTIDE SEQUENCE</scope>
    <source>
        <strain evidence="9">USDA</strain>
    </source>
</reference>
<accession>E0VUB1</accession>
<organism>
    <name type="scientific">Pediculus humanus subsp. corporis</name>
    <name type="common">Body louse</name>
    <dbReference type="NCBI Taxonomy" id="121224"/>
    <lineage>
        <taxon>Eukaryota</taxon>
        <taxon>Metazoa</taxon>
        <taxon>Ecdysozoa</taxon>
        <taxon>Arthropoda</taxon>
        <taxon>Hexapoda</taxon>
        <taxon>Insecta</taxon>
        <taxon>Pterygota</taxon>
        <taxon>Neoptera</taxon>
        <taxon>Paraneoptera</taxon>
        <taxon>Psocodea</taxon>
        <taxon>Troctomorpha</taxon>
        <taxon>Phthiraptera</taxon>
        <taxon>Anoplura</taxon>
        <taxon>Pediculidae</taxon>
        <taxon>Pediculus</taxon>
    </lineage>
</organism>
<dbReference type="KEGG" id="phu:Phum_PHUM448850"/>
<dbReference type="GO" id="GO:0016614">
    <property type="term" value="F:oxidoreductase activity, acting on CH-OH group of donors"/>
    <property type="evidence" value="ECO:0007669"/>
    <property type="project" value="InterPro"/>
</dbReference>
<name>E0VUB1_PEDHC</name>
<gene>
    <name evidence="10" type="primary">8229988</name>
    <name evidence="9" type="ORF">Phum_PHUM448850</name>
</gene>
<dbReference type="PROSITE" id="PS00623">
    <property type="entry name" value="GMC_OXRED_1"/>
    <property type="match status" value="1"/>
</dbReference>
<dbReference type="EMBL" id="AAZO01005476">
    <property type="status" value="NOT_ANNOTATED_CDS"/>
    <property type="molecule type" value="Genomic_DNA"/>
</dbReference>
<dbReference type="Pfam" id="PF00732">
    <property type="entry name" value="GMC_oxred_N"/>
    <property type="match status" value="1"/>
</dbReference>
<reference evidence="10" key="3">
    <citation type="submission" date="2021-02" db="UniProtKB">
        <authorList>
            <consortium name="EnsemblMetazoa"/>
        </authorList>
    </citation>
    <scope>IDENTIFICATION</scope>
    <source>
        <strain evidence="10">USDA</strain>
    </source>
</reference>
<keyword evidence="9" id="KW-0560">Oxidoreductase</keyword>
<sequence>MSSFEIPTSFQNVCPGHVNGPAGLMISQLIQTLLAAHCGFSNPKDYPSDYGNSLVENEEFDFIIIGAGSSGSVVANRLSENSNWKILILEAGGDPSFTSDVPGLLFSTHGTEIDWKFLSEKHEGSCLGMIDEKCAYPRGRVLGGSSSINAMLYVRGNPQDYNDWRDEVGNDDWDYENVLKYFKKSENANGYCLKDEEDVAEGGEEGRREDLKGKIMSTKYHSSGGPLSVSPFASASVEFVKNCIFNAFEELNVPSLVDFNGKSQIGFSNCPGTLYQGTRANAAKMFLNPVKDRPNLFVVKNAIAKKLLIKNGRVEGVEISRHNQTKTLKVKKEVVVSAGAINTPQLLLLSGLGPKDHLESFNIPVVSDLKGVGQNLQDHFVFVGSLFSLFKLRSHTLPPLTPLDAMYFFLTQRPGYLSSIGMTDLTGFVNTDDDNGTIPNIQYLFIYFAKGDNYLLPETMRALRLNDDIREEFTKLAKETGLLIIAPTLLKPNGRGKIELKSDDVNDPPKIHADILKSEDDRKVLLEGIKFLMRLNDTTNFKILEPKLHKFNIAECEPFRETSSDDDYWSCLMKYLTTSLYHPVGTCKMGPETDEYAVVDGKLKVRGVENLRIADASIMPTIVRGNTNAACFMIGEMCSDFIKNDWEKKERRHTEL</sequence>
<dbReference type="PIRSF" id="PIRSF000137">
    <property type="entry name" value="Alcohol_oxidase"/>
    <property type="match status" value="1"/>
</dbReference>
<dbReference type="PANTHER" id="PTHR11552:SF147">
    <property type="entry name" value="CHOLINE DEHYDROGENASE, MITOCHONDRIAL"/>
    <property type="match status" value="1"/>
</dbReference>
<evidence type="ECO:0000256" key="5">
    <source>
        <dbReference type="PIRSR" id="PIRSR000137-2"/>
    </source>
</evidence>
<dbReference type="SUPFAM" id="SSF51905">
    <property type="entry name" value="FAD/NAD(P)-binding domain"/>
    <property type="match status" value="1"/>
</dbReference>
<comment type="cofactor">
    <cofactor evidence="1 5">
        <name>FAD</name>
        <dbReference type="ChEBI" id="CHEBI:57692"/>
    </cofactor>
</comment>
<keyword evidence="4 5" id="KW-0274">FAD</keyword>
<dbReference type="RefSeq" id="XP_002429705.1">
    <property type="nucleotide sequence ID" value="XM_002429660.1"/>
</dbReference>
<dbReference type="PROSITE" id="PS00624">
    <property type="entry name" value="GMC_OXRED_2"/>
    <property type="match status" value="1"/>
</dbReference>
<evidence type="ECO:0000256" key="1">
    <source>
        <dbReference type="ARBA" id="ARBA00001974"/>
    </source>
</evidence>
<dbReference type="GO" id="GO:0050660">
    <property type="term" value="F:flavin adenine dinucleotide binding"/>
    <property type="evidence" value="ECO:0007669"/>
    <property type="project" value="InterPro"/>
</dbReference>
<dbReference type="EnsemblMetazoa" id="PHUM448850-RA">
    <property type="protein sequence ID" value="PHUM448850-PA"/>
    <property type="gene ID" value="PHUM448850"/>
</dbReference>
<evidence type="ECO:0000256" key="4">
    <source>
        <dbReference type="ARBA" id="ARBA00022827"/>
    </source>
</evidence>
<dbReference type="Gene3D" id="3.50.50.60">
    <property type="entry name" value="FAD/NAD(P)-binding domain"/>
    <property type="match status" value="1"/>
</dbReference>
<evidence type="ECO:0000259" key="8">
    <source>
        <dbReference type="PROSITE" id="PS00624"/>
    </source>
</evidence>
<dbReference type="OMA" id="TYSPFFW"/>
<dbReference type="Proteomes" id="UP000009046">
    <property type="component" value="Unassembled WGS sequence"/>
</dbReference>
<dbReference type="HOGENOM" id="CLU_002865_7_0_1"/>
<feature type="domain" description="Glucose-methanol-choline oxidoreductase N-terminal" evidence="8">
    <location>
        <begin position="339"/>
        <end position="353"/>
    </location>
</feature>
<dbReference type="EMBL" id="DS235784">
    <property type="protein sequence ID" value="EEB16967.1"/>
    <property type="molecule type" value="Genomic_DNA"/>
</dbReference>
<comment type="similarity">
    <text evidence="2 6">Belongs to the GMC oxidoreductase family.</text>
</comment>
<dbReference type="EC" id="1.1.99.10" evidence="9"/>
<evidence type="ECO:0000313" key="10">
    <source>
        <dbReference type="EnsemblMetazoa" id="PHUM448850-PA"/>
    </source>
</evidence>
<protein>
    <submittedName>
        <fullName evidence="9 10">Alcohol oxidase, putative</fullName>
        <ecNumber evidence="9">1.1.99.10</ecNumber>
    </submittedName>
</protein>
<dbReference type="SUPFAM" id="SSF54373">
    <property type="entry name" value="FAD-linked reductases, C-terminal domain"/>
    <property type="match status" value="1"/>
</dbReference>
<dbReference type="CTD" id="8229988"/>
<dbReference type="STRING" id="121224.E0VUB1"/>